<organism evidence="1">
    <name type="scientific">Siphoviridae sp. ctTgb17</name>
    <dbReference type="NCBI Taxonomy" id="2825521"/>
    <lineage>
        <taxon>Viruses</taxon>
        <taxon>Duplodnaviria</taxon>
        <taxon>Heunggongvirae</taxon>
        <taxon>Uroviricota</taxon>
        <taxon>Caudoviricetes</taxon>
    </lineage>
</organism>
<dbReference type="EMBL" id="BK015951">
    <property type="protein sequence ID" value="DAF86725.1"/>
    <property type="molecule type" value="Genomic_DNA"/>
</dbReference>
<reference evidence="1" key="1">
    <citation type="journal article" date="2021" name="Proc. Natl. Acad. Sci. U.S.A.">
        <title>A Catalog of Tens of Thousands of Viruses from Human Metagenomes Reveals Hidden Associations with Chronic Diseases.</title>
        <authorList>
            <person name="Tisza M.J."/>
            <person name="Buck C.B."/>
        </authorList>
    </citation>
    <scope>NUCLEOTIDE SEQUENCE</scope>
    <source>
        <strain evidence="1">CtTgb17</strain>
    </source>
</reference>
<evidence type="ECO:0000313" key="1">
    <source>
        <dbReference type="EMBL" id="DAF86725.1"/>
    </source>
</evidence>
<proteinExistence type="predicted"/>
<accession>A0A8S5TWY0</accession>
<sequence>MALGSVSISTFIPGELEDLTGTVSIIPFTRAEIERLANKKAYPDGKLVWSANVNASSTTNVPDDVDYITISVGNSPVKVARGGSAQWTSSAYYKYSPSGYVAVNNTAKFSDEGVLTLSWSCSVNISSGGTYQLTGYHYY</sequence>
<name>A0A8S5TWY0_9CAUD</name>
<protein>
    <submittedName>
        <fullName evidence="1">Uncharacterized protein</fullName>
    </submittedName>
</protein>